<evidence type="ECO:0000256" key="1">
    <source>
        <dbReference type="SAM" id="Coils"/>
    </source>
</evidence>
<feature type="signal peptide" evidence="2">
    <location>
        <begin position="1"/>
        <end position="28"/>
    </location>
</feature>
<dbReference type="EMBL" id="BQNB010018513">
    <property type="protein sequence ID" value="GJT75228.1"/>
    <property type="molecule type" value="Genomic_DNA"/>
</dbReference>
<organism evidence="3 4">
    <name type="scientific">Tanacetum coccineum</name>
    <dbReference type="NCBI Taxonomy" id="301880"/>
    <lineage>
        <taxon>Eukaryota</taxon>
        <taxon>Viridiplantae</taxon>
        <taxon>Streptophyta</taxon>
        <taxon>Embryophyta</taxon>
        <taxon>Tracheophyta</taxon>
        <taxon>Spermatophyta</taxon>
        <taxon>Magnoliopsida</taxon>
        <taxon>eudicotyledons</taxon>
        <taxon>Gunneridae</taxon>
        <taxon>Pentapetalae</taxon>
        <taxon>asterids</taxon>
        <taxon>campanulids</taxon>
        <taxon>Asterales</taxon>
        <taxon>Asteraceae</taxon>
        <taxon>Asteroideae</taxon>
        <taxon>Anthemideae</taxon>
        <taxon>Anthemidinae</taxon>
        <taxon>Tanacetum</taxon>
    </lineage>
</organism>
<gene>
    <name evidence="3" type="ORF">Tco_1041953</name>
</gene>
<evidence type="ECO:0000256" key="2">
    <source>
        <dbReference type="SAM" id="SignalP"/>
    </source>
</evidence>
<sequence length="184" mass="21359">MRTSLWLKYSNLLLVTLVVSHTPVKVEAPRKLPKEIVHIAVNSLDILDVNKSCVDECSKYLELESELLKMKYFIEKDVYDKLVKSYSTLEQHCISLKVATQLNQEIFQKDNAVIGKLKDIIKSLMDKEGVENVKKDIDEIETINIELEHSVAKLLSKNENLRNEREHLKSIYKDQFDSIKKTRV</sequence>
<reference evidence="3" key="1">
    <citation type="journal article" date="2022" name="Int. J. Mol. Sci.">
        <title>Draft Genome of Tanacetum Coccineum: Genomic Comparison of Closely Related Tanacetum-Family Plants.</title>
        <authorList>
            <person name="Yamashiro T."/>
            <person name="Shiraishi A."/>
            <person name="Nakayama K."/>
            <person name="Satake H."/>
        </authorList>
    </citation>
    <scope>NUCLEOTIDE SEQUENCE</scope>
</reference>
<proteinExistence type="predicted"/>
<keyword evidence="2" id="KW-0732">Signal</keyword>
<accession>A0ABQ5GIK1</accession>
<evidence type="ECO:0000313" key="3">
    <source>
        <dbReference type="EMBL" id="GJT75228.1"/>
    </source>
</evidence>
<comment type="caution">
    <text evidence="3">The sequence shown here is derived from an EMBL/GenBank/DDBJ whole genome shotgun (WGS) entry which is preliminary data.</text>
</comment>
<reference evidence="3" key="2">
    <citation type="submission" date="2022-01" db="EMBL/GenBank/DDBJ databases">
        <authorList>
            <person name="Yamashiro T."/>
            <person name="Shiraishi A."/>
            <person name="Satake H."/>
            <person name="Nakayama K."/>
        </authorList>
    </citation>
    <scope>NUCLEOTIDE SEQUENCE</scope>
</reference>
<keyword evidence="4" id="KW-1185">Reference proteome</keyword>
<evidence type="ECO:0000313" key="4">
    <source>
        <dbReference type="Proteomes" id="UP001151760"/>
    </source>
</evidence>
<feature type="coiled-coil region" evidence="1">
    <location>
        <begin position="130"/>
        <end position="171"/>
    </location>
</feature>
<feature type="chain" id="PRO_5046891674" evidence="2">
    <location>
        <begin position="29"/>
        <end position="184"/>
    </location>
</feature>
<protein>
    <submittedName>
        <fullName evidence="3">Uncharacterized protein</fullName>
    </submittedName>
</protein>
<name>A0ABQ5GIK1_9ASTR</name>
<dbReference type="Proteomes" id="UP001151760">
    <property type="component" value="Unassembled WGS sequence"/>
</dbReference>
<keyword evidence="1" id="KW-0175">Coiled coil</keyword>